<evidence type="ECO:0000313" key="9">
    <source>
        <dbReference type="RefSeq" id="WP_084545206.1"/>
    </source>
</evidence>
<dbReference type="InterPro" id="IPR023302">
    <property type="entry name" value="Pept_S9A_N"/>
</dbReference>
<dbReference type="EC" id="3.4.21.26" evidence="2"/>
<dbReference type="PRINTS" id="PR00862">
    <property type="entry name" value="PROLIGOPTASE"/>
</dbReference>
<dbReference type="GO" id="GO:0006508">
    <property type="term" value="P:proteolysis"/>
    <property type="evidence" value="ECO:0007669"/>
    <property type="project" value="UniProtKB-KW"/>
</dbReference>
<dbReference type="Gene3D" id="2.130.10.120">
    <property type="entry name" value="Prolyl oligopeptidase, N-terminal domain"/>
    <property type="match status" value="1"/>
</dbReference>
<evidence type="ECO:0000256" key="1">
    <source>
        <dbReference type="ARBA" id="ARBA00001070"/>
    </source>
</evidence>
<evidence type="ECO:0000256" key="5">
    <source>
        <dbReference type="ARBA" id="ARBA00022825"/>
    </source>
</evidence>
<dbReference type="SUPFAM" id="SSF50993">
    <property type="entry name" value="Peptidase/esterase 'gauge' domain"/>
    <property type="match status" value="1"/>
</dbReference>
<evidence type="ECO:0000259" key="6">
    <source>
        <dbReference type="Pfam" id="PF00326"/>
    </source>
</evidence>
<keyword evidence="4" id="KW-0378">Hydrolase</keyword>
<organism evidence="8 9">
    <name type="scientific">Derxia gummosa DSM 723</name>
    <dbReference type="NCBI Taxonomy" id="1121388"/>
    <lineage>
        <taxon>Bacteria</taxon>
        <taxon>Pseudomonadati</taxon>
        <taxon>Pseudomonadota</taxon>
        <taxon>Betaproteobacteria</taxon>
        <taxon>Burkholderiales</taxon>
        <taxon>Alcaligenaceae</taxon>
        <taxon>Derxia</taxon>
    </lineage>
</organism>
<dbReference type="PANTHER" id="PTHR42881:SF2">
    <property type="entry name" value="PROLYL ENDOPEPTIDASE"/>
    <property type="match status" value="1"/>
</dbReference>
<dbReference type="InterPro" id="IPR002470">
    <property type="entry name" value="Peptidase_S9A"/>
</dbReference>
<dbReference type="OrthoDB" id="9801421at2"/>
<name>A0A8B6XBL8_9BURK</name>
<dbReference type="Proteomes" id="UP000675920">
    <property type="component" value="Unplaced"/>
</dbReference>
<comment type="catalytic activity">
    <reaction evidence="1">
        <text>Hydrolysis of Pro-|-Xaa &gt;&gt; Ala-|-Xaa in oligopeptides.</text>
        <dbReference type="EC" id="3.4.21.26"/>
    </reaction>
</comment>
<dbReference type="AlphaFoldDB" id="A0A8B6XBL8"/>
<dbReference type="Gene3D" id="3.40.50.1820">
    <property type="entry name" value="alpha/beta hydrolase"/>
    <property type="match status" value="1"/>
</dbReference>
<dbReference type="InterPro" id="IPR051167">
    <property type="entry name" value="Prolyl_oligopep/macrocyclase"/>
</dbReference>
<protein>
    <recommendedName>
        <fullName evidence="2">prolyl oligopeptidase</fullName>
        <ecNumber evidence="2">3.4.21.26</ecNumber>
    </recommendedName>
</protein>
<dbReference type="PANTHER" id="PTHR42881">
    <property type="entry name" value="PROLYL ENDOPEPTIDASE"/>
    <property type="match status" value="1"/>
</dbReference>
<dbReference type="GO" id="GO:0070012">
    <property type="term" value="F:oligopeptidase activity"/>
    <property type="evidence" value="ECO:0007669"/>
    <property type="project" value="TreeGrafter"/>
</dbReference>
<dbReference type="Pfam" id="PF02897">
    <property type="entry name" value="Peptidase_S9_N"/>
    <property type="match status" value="1"/>
</dbReference>
<evidence type="ECO:0000256" key="3">
    <source>
        <dbReference type="ARBA" id="ARBA00022670"/>
    </source>
</evidence>
<dbReference type="GO" id="GO:0005829">
    <property type="term" value="C:cytosol"/>
    <property type="evidence" value="ECO:0007669"/>
    <property type="project" value="TreeGrafter"/>
</dbReference>
<keyword evidence="8" id="KW-1185">Reference proteome</keyword>
<evidence type="ECO:0000259" key="7">
    <source>
        <dbReference type="Pfam" id="PF02897"/>
    </source>
</evidence>
<keyword evidence="5" id="KW-0720">Serine protease</keyword>
<proteinExistence type="predicted"/>
<sequence>MTVRMPARRSRSARFAGAAAPVRAAVAPLSVAGLLAIALPAGPARAEPPSEPAAPHAPERPVTDFYYGDTVRDPWRWMENLGDPAVRDWLRVEGLHASRVLAAMPQRQRLRRVLDEAEAALPFTIEAPRRLPGGALVYLRRDRGANQYRLVFRAAPGAPETVLVDPDALERRTGRPHAIDWFVPAPDGRVVAYGLSADGAENAAMHLIDTRTRRELGAPVAGTARGDVSFSPDGRELWFARLPVAGPDAAPTDRYRGSRLWRLAVGAPASAARLVPLPGDEALDAPEVGPPAIRFPMLLMSEDGDAVARIADGAGDTLELWHARLDDLRAGRPRWRRLARREDGVVAFVFARGRAWALTEAGAPRRRLVAAPLARFDAASAPTVVAEGARVLLGLAAAADGVYLEAREGPGKRLWRLDDALADGDADRPADALAVALPAGRVFSLADAHADRRLPGLLLDLQGWTEPRRIFEIGADGAARDTGLQPAGPAPADVAADDWLVPAADGAPVPLTVLRRRDAPADGGNPAIVWAYGAYGETEEPMYSPSRLAWVAAGGVFAVANVRGGGYYGADWREAGQGAGKPNSWRDLIACAEALVERGLTAPARLGVWGASAGGIAAGRAFTERPGLFGAAVVSSGLLDMLRAETAANGVPNIAEFGSVTTEAGYRALREMSPYEHVLPGQRHPAVLLTAGINDPRVEPWHAAKMAARLRAADPERDAAPVLLRIDWQGGHGGGSTRAQWLDERADVLGFFAWRLGGLRLLR</sequence>
<accession>A0A8B6XBL8</accession>
<reference evidence="9" key="1">
    <citation type="submission" date="2025-08" db="UniProtKB">
        <authorList>
            <consortium name="RefSeq"/>
        </authorList>
    </citation>
    <scope>IDENTIFICATION</scope>
</reference>
<dbReference type="RefSeq" id="WP_084545206.1">
    <property type="nucleotide sequence ID" value="NZ_AXWS01000015.1"/>
</dbReference>
<feature type="domain" description="Peptidase S9A N-terminal" evidence="7">
    <location>
        <begin position="61"/>
        <end position="475"/>
    </location>
</feature>
<dbReference type="SUPFAM" id="SSF53474">
    <property type="entry name" value="alpha/beta-Hydrolases"/>
    <property type="match status" value="1"/>
</dbReference>
<keyword evidence="3" id="KW-0645">Protease</keyword>
<evidence type="ECO:0000313" key="8">
    <source>
        <dbReference type="Proteomes" id="UP000675920"/>
    </source>
</evidence>
<evidence type="ECO:0000256" key="2">
    <source>
        <dbReference type="ARBA" id="ARBA00011897"/>
    </source>
</evidence>
<dbReference type="InterPro" id="IPR001375">
    <property type="entry name" value="Peptidase_S9_cat"/>
</dbReference>
<dbReference type="Pfam" id="PF00326">
    <property type="entry name" value="Peptidase_S9"/>
    <property type="match status" value="1"/>
</dbReference>
<dbReference type="GO" id="GO:0004252">
    <property type="term" value="F:serine-type endopeptidase activity"/>
    <property type="evidence" value="ECO:0007669"/>
    <property type="project" value="UniProtKB-EC"/>
</dbReference>
<dbReference type="InterPro" id="IPR029058">
    <property type="entry name" value="AB_hydrolase_fold"/>
</dbReference>
<evidence type="ECO:0000256" key="4">
    <source>
        <dbReference type="ARBA" id="ARBA00022801"/>
    </source>
</evidence>
<feature type="domain" description="Peptidase S9 prolyl oligopeptidase catalytic" evidence="6">
    <location>
        <begin position="544"/>
        <end position="757"/>
    </location>
</feature>